<proteinExistence type="inferred from homology"/>
<dbReference type="GO" id="GO:0006383">
    <property type="term" value="P:transcription by RNA polymerase III"/>
    <property type="evidence" value="ECO:0007669"/>
    <property type="project" value="UniProtKB-UniRule"/>
</dbReference>
<feature type="region of interest" description="Disordered" evidence="7">
    <location>
        <begin position="1"/>
        <end position="23"/>
    </location>
</feature>
<evidence type="ECO:0000313" key="8">
    <source>
        <dbReference type="EMBL" id="KAJ8045270.1"/>
    </source>
</evidence>
<keyword evidence="4 6" id="KW-0804">Transcription</keyword>
<evidence type="ECO:0000256" key="3">
    <source>
        <dbReference type="ARBA" id="ARBA00022478"/>
    </source>
</evidence>
<gene>
    <name evidence="8" type="ORF">HOLleu_08247</name>
</gene>
<evidence type="ECO:0000256" key="7">
    <source>
        <dbReference type="SAM" id="MobiDB-lite"/>
    </source>
</evidence>
<dbReference type="GO" id="GO:0005737">
    <property type="term" value="C:cytoplasm"/>
    <property type="evidence" value="ECO:0007669"/>
    <property type="project" value="UniProtKB-ARBA"/>
</dbReference>
<dbReference type="Pfam" id="PF05158">
    <property type="entry name" value="RNA_pol_Rpc34"/>
    <property type="match status" value="1"/>
</dbReference>
<dbReference type="SUPFAM" id="SSF46785">
    <property type="entry name" value="Winged helix' DNA-binding domain"/>
    <property type="match status" value="2"/>
</dbReference>
<comment type="subcellular location">
    <subcellularLocation>
        <location evidence="1 6">Nucleus</location>
    </subcellularLocation>
</comment>
<dbReference type="InterPro" id="IPR036390">
    <property type="entry name" value="WH_DNA-bd_sf"/>
</dbReference>
<dbReference type="GO" id="GO:0005654">
    <property type="term" value="C:nucleoplasm"/>
    <property type="evidence" value="ECO:0007669"/>
    <property type="project" value="UniProtKB-ARBA"/>
</dbReference>
<name>A0A9Q1HGT3_HOLLE</name>
<dbReference type="InterPro" id="IPR007832">
    <property type="entry name" value="RNA_pol_Rpc34"/>
</dbReference>
<evidence type="ECO:0000256" key="1">
    <source>
        <dbReference type="ARBA" id="ARBA00004123"/>
    </source>
</evidence>
<dbReference type="FunFam" id="1.10.10.10:FF:000116">
    <property type="entry name" value="DNA-directed RNA polymerase III subunit RPC6"/>
    <property type="match status" value="1"/>
</dbReference>
<dbReference type="Gene3D" id="1.10.10.10">
    <property type="entry name" value="Winged helix-like DNA-binding domain superfamily/Winged helix DNA-binding domain"/>
    <property type="match status" value="2"/>
</dbReference>
<dbReference type="InterPro" id="IPR036388">
    <property type="entry name" value="WH-like_DNA-bd_sf"/>
</dbReference>
<dbReference type="EMBL" id="JAIZAY010000003">
    <property type="protein sequence ID" value="KAJ8045270.1"/>
    <property type="molecule type" value="Genomic_DNA"/>
</dbReference>
<keyword evidence="5 6" id="KW-0539">Nucleus</keyword>
<evidence type="ECO:0000313" key="9">
    <source>
        <dbReference type="Proteomes" id="UP001152320"/>
    </source>
</evidence>
<dbReference type="InterPro" id="IPR016049">
    <property type="entry name" value="RNA_pol_Rpc34-like"/>
</dbReference>
<evidence type="ECO:0000256" key="6">
    <source>
        <dbReference type="PIRNR" id="PIRNR028763"/>
    </source>
</evidence>
<evidence type="ECO:0000256" key="2">
    <source>
        <dbReference type="ARBA" id="ARBA00011038"/>
    </source>
</evidence>
<comment type="caution">
    <text evidence="8">The sequence shown here is derived from an EMBL/GenBank/DDBJ whole genome shotgun (WGS) entry which is preliminary data.</text>
</comment>
<keyword evidence="3 6" id="KW-0240">DNA-directed RNA polymerase</keyword>
<comment type="function">
    <text evidence="6">DNA-dependent RNA polymerase catalyzes the transcription of DNA into RNA using the four ribonucleoside triphosphates as substrates. Specific peripheric component of RNA polymerase III which synthesizes small RNAs, such as 5S rRNA and tRNAs.</text>
</comment>
<dbReference type="Proteomes" id="UP001152320">
    <property type="component" value="Chromosome 3"/>
</dbReference>
<dbReference type="GO" id="GO:0005666">
    <property type="term" value="C:RNA polymerase III complex"/>
    <property type="evidence" value="ECO:0007669"/>
    <property type="project" value="UniProtKB-UniRule"/>
</dbReference>
<keyword evidence="9" id="KW-1185">Reference proteome</keyword>
<reference evidence="8" key="1">
    <citation type="submission" date="2021-10" db="EMBL/GenBank/DDBJ databases">
        <title>Tropical sea cucumber genome reveals ecological adaptation and Cuvierian tubules defense mechanism.</title>
        <authorList>
            <person name="Chen T."/>
        </authorList>
    </citation>
    <scope>NUCLEOTIDE SEQUENCE</scope>
    <source>
        <strain evidence="8">Nanhai2018</strain>
        <tissue evidence="8">Muscle</tissue>
    </source>
</reference>
<dbReference type="OrthoDB" id="613763at2759"/>
<accession>A0A9Q1HGT3</accession>
<sequence>MAETSVTVKQEMPDEAETGSSSGSYVEKRILEICHQDAKGVSDSALQIHLPNVDVQEKVKAINSLLSKGQIDLVQGSNNQLLYKIKDTQKQVDLRGSDNQERLVYQIIKEAGNKGIWIRDIRRGCGLAPPPLNKILKKLENRKVIKAIKSVGDSKKKVYMLFELEPDRSVTGGAWYSDQDFDAEFVNVLNQTCFKFLQEKMEAASKLDVDPLLKLNRSYASPEEVWKYIQELGLLSNGVNLGVDDIETILNTLIYDGKVEMTVSVNKSEQKGRTKMFRAIQPLTEPAGIMRIPCGVCPVFDNCYEGGAVSPSTCIYMKEWMDY</sequence>
<organism evidence="8 9">
    <name type="scientific">Holothuria leucospilota</name>
    <name type="common">Black long sea cucumber</name>
    <name type="synonym">Mertensiothuria leucospilota</name>
    <dbReference type="NCBI Taxonomy" id="206669"/>
    <lineage>
        <taxon>Eukaryota</taxon>
        <taxon>Metazoa</taxon>
        <taxon>Echinodermata</taxon>
        <taxon>Eleutherozoa</taxon>
        <taxon>Echinozoa</taxon>
        <taxon>Holothuroidea</taxon>
        <taxon>Aspidochirotacea</taxon>
        <taxon>Aspidochirotida</taxon>
        <taxon>Holothuriidae</taxon>
        <taxon>Holothuria</taxon>
    </lineage>
</organism>
<comment type="similarity">
    <text evidence="2 6">Belongs to the eukaryotic RPC34/RPC39 RNA polymerase subunit family.</text>
</comment>
<protein>
    <recommendedName>
        <fullName evidence="6">DNA-directed RNA polymerase III subunit RPC6</fullName>
        <shortName evidence="6">RNA polymerase III subunit C6</shortName>
    </recommendedName>
</protein>
<evidence type="ECO:0000256" key="4">
    <source>
        <dbReference type="ARBA" id="ARBA00023163"/>
    </source>
</evidence>
<dbReference type="PANTHER" id="PTHR12780">
    <property type="entry name" value="RNA POLYMERASE III DNA DIRECTED , 39KD SUBUNIT-RELATED"/>
    <property type="match status" value="1"/>
</dbReference>
<evidence type="ECO:0000256" key="5">
    <source>
        <dbReference type="ARBA" id="ARBA00023242"/>
    </source>
</evidence>
<dbReference type="AlphaFoldDB" id="A0A9Q1HGT3"/>
<dbReference type="PIRSF" id="PIRSF028763">
    <property type="entry name" value="RNA_pol_Rpc34"/>
    <property type="match status" value="1"/>
</dbReference>
<dbReference type="FunFam" id="1.10.10.10:FF:000237">
    <property type="entry name" value="DNA-directed RNA polymerase III subunit RPC6"/>
    <property type="match status" value="1"/>
</dbReference>